<name>A0AAU9TX46_EUPED</name>
<dbReference type="AlphaFoldDB" id="A0AAU9TX46"/>
<accession>A0AAU9TX46</accession>
<dbReference type="Proteomes" id="UP001153954">
    <property type="component" value="Unassembled WGS sequence"/>
</dbReference>
<dbReference type="EMBL" id="CAKOGL010000009">
    <property type="protein sequence ID" value="CAH2090067.1"/>
    <property type="molecule type" value="Genomic_DNA"/>
</dbReference>
<proteinExistence type="predicted"/>
<feature type="region of interest" description="Disordered" evidence="1">
    <location>
        <begin position="140"/>
        <end position="206"/>
    </location>
</feature>
<sequence>MQVSRSAELEPELLYEGYGFAHNTYHGPARHLRAPLDALTGAALTSLAADEARPLRFTDSPSSYAHASPSSYAPSAQPASTSGRGTALSSQASPRLADLYLDYREHFPPDVYYQDDLSPDSDDFTRRYWAPRTCIGLEPPRLRSSLKKNRRASPPPGAGSASPGSLSGAPPGTSTDSPSETDSSYASARDASGSARVRFSPDARRS</sequence>
<feature type="compositionally biased region" description="Low complexity" evidence="1">
    <location>
        <begin position="60"/>
        <end position="82"/>
    </location>
</feature>
<feature type="region of interest" description="Disordered" evidence="1">
    <location>
        <begin position="59"/>
        <end position="91"/>
    </location>
</feature>
<organism evidence="2 3">
    <name type="scientific">Euphydryas editha</name>
    <name type="common">Edith's checkerspot</name>
    <dbReference type="NCBI Taxonomy" id="104508"/>
    <lineage>
        <taxon>Eukaryota</taxon>
        <taxon>Metazoa</taxon>
        <taxon>Ecdysozoa</taxon>
        <taxon>Arthropoda</taxon>
        <taxon>Hexapoda</taxon>
        <taxon>Insecta</taxon>
        <taxon>Pterygota</taxon>
        <taxon>Neoptera</taxon>
        <taxon>Endopterygota</taxon>
        <taxon>Lepidoptera</taxon>
        <taxon>Glossata</taxon>
        <taxon>Ditrysia</taxon>
        <taxon>Papilionoidea</taxon>
        <taxon>Nymphalidae</taxon>
        <taxon>Nymphalinae</taxon>
        <taxon>Euphydryas</taxon>
    </lineage>
</organism>
<evidence type="ECO:0000256" key="1">
    <source>
        <dbReference type="SAM" id="MobiDB-lite"/>
    </source>
</evidence>
<gene>
    <name evidence="2" type="ORF">EEDITHA_LOCUS6067</name>
</gene>
<comment type="caution">
    <text evidence="2">The sequence shown here is derived from an EMBL/GenBank/DDBJ whole genome shotgun (WGS) entry which is preliminary data.</text>
</comment>
<keyword evidence="3" id="KW-1185">Reference proteome</keyword>
<evidence type="ECO:0000313" key="3">
    <source>
        <dbReference type="Proteomes" id="UP001153954"/>
    </source>
</evidence>
<evidence type="ECO:0000313" key="2">
    <source>
        <dbReference type="EMBL" id="CAH2090067.1"/>
    </source>
</evidence>
<feature type="compositionally biased region" description="Low complexity" evidence="1">
    <location>
        <begin position="158"/>
        <end position="184"/>
    </location>
</feature>
<reference evidence="2" key="1">
    <citation type="submission" date="2022-03" db="EMBL/GenBank/DDBJ databases">
        <authorList>
            <person name="Tunstrom K."/>
        </authorList>
    </citation>
    <scope>NUCLEOTIDE SEQUENCE</scope>
</reference>
<protein>
    <submittedName>
        <fullName evidence="2">Uncharacterized protein</fullName>
    </submittedName>
</protein>